<sequence length="59" mass="7170">CRWGRMEWHEDKEDFVLEDEWEITEIDECEEILDSDFEIINLEDIQETPSNNVKLSPKQ</sequence>
<protein>
    <submittedName>
        <fullName evidence="1">Uncharacterized protein</fullName>
    </submittedName>
</protein>
<name>A0A5N5SWK8_9CRUS</name>
<gene>
    <name evidence="1" type="ORF">Anas_02516</name>
</gene>
<keyword evidence="2" id="KW-1185">Reference proteome</keyword>
<accession>A0A5N5SWK8</accession>
<evidence type="ECO:0000313" key="1">
    <source>
        <dbReference type="EMBL" id="KAB7498377.1"/>
    </source>
</evidence>
<dbReference type="AlphaFoldDB" id="A0A5N5SWK8"/>
<dbReference type="Proteomes" id="UP000326759">
    <property type="component" value="Unassembled WGS sequence"/>
</dbReference>
<reference evidence="1 2" key="1">
    <citation type="journal article" date="2019" name="PLoS Biol.">
        <title>Sex chromosomes control vertical transmission of feminizing Wolbachia symbionts in an isopod.</title>
        <authorList>
            <person name="Becking T."/>
            <person name="Chebbi M.A."/>
            <person name="Giraud I."/>
            <person name="Moumen B."/>
            <person name="Laverre T."/>
            <person name="Caubet Y."/>
            <person name="Peccoud J."/>
            <person name="Gilbert C."/>
            <person name="Cordaux R."/>
        </authorList>
    </citation>
    <scope>NUCLEOTIDE SEQUENCE [LARGE SCALE GENOMIC DNA]</scope>
    <source>
        <strain evidence="1">ANa2</strain>
        <tissue evidence="1">Whole body excluding digestive tract and cuticle</tissue>
    </source>
</reference>
<feature type="non-terminal residue" evidence="1">
    <location>
        <position position="1"/>
    </location>
</feature>
<comment type="caution">
    <text evidence="1">The sequence shown here is derived from an EMBL/GenBank/DDBJ whole genome shotgun (WGS) entry which is preliminary data.</text>
</comment>
<proteinExistence type="predicted"/>
<dbReference type="EMBL" id="SEYY01019332">
    <property type="protein sequence ID" value="KAB7498377.1"/>
    <property type="molecule type" value="Genomic_DNA"/>
</dbReference>
<evidence type="ECO:0000313" key="2">
    <source>
        <dbReference type="Proteomes" id="UP000326759"/>
    </source>
</evidence>
<organism evidence="1 2">
    <name type="scientific">Armadillidium nasatum</name>
    <dbReference type="NCBI Taxonomy" id="96803"/>
    <lineage>
        <taxon>Eukaryota</taxon>
        <taxon>Metazoa</taxon>
        <taxon>Ecdysozoa</taxon>
        <taxon>Arthropoda</taxon>
        <taxon>Crustacea</taxon>
        <taxon>Multicrustacea</taxon>
        <taxon>Malacostraca</taxon>
        <taxon>Eumalacostraca</taxon>
        <taxon>Peracarida</taxon>
        <taxon>Isopoda</taxon>
        <taxon>Oniscidea</taxon>
        <taxon>Crinocheta</taxon>
        <taxon>Armadillidiidae</taxon>
        <taxon>Armadillidium</taxon>
    </lineage>
</organism>